<keyword evidence="6 7" id="KW-0472">Membrane</keyword>
<keyword evidence="10" id="KW-1185">Reference proteome</keyword>
<evidence type="ECO:0000256" key="5">
    <source>
        <dbReference type="ARBA" id="ARBA00022944"/>
    </source>
</evidence>
<dbReference type="GO" id="GO:0019350">
    <property type="term" value="P:teichoic acid biosynthetic process"/>
    <property type="evidence" value="ECO:0007669"/>
    <property type="project" value="UniProtKB-KW"/>
</dbReference>
<evidence type="ECO:0000256" key="7">
    <source>
        <dbReference type="SAM" id="Phobius"/>
    </source>
</evidence>
<feature type="transmembrane region" description="Helical" evidence="7">
    <location>
        <begin position="12"/>
        <end position="33"/>
    </location>
</feature>
<comment type="subcellular location">
    <subcellularLocation>
        <location evidence="1">Cell membrane</location>
        <topology evidence="1">Peripheral membrane protein</topology>
    </subcellularLocation>
</comment>
<dbReference type="InterPro" id="IPR007554">
    <property type="entry name" value="Glycerophosphate_synth"/>
</dbReference>
<evidence type="ECO:0000256" key="2">
    <source>
        <dbReference type="ARBA" id="ARBA00010488"/>
    </source>
</evidence>
<keyword evidence="7" id="KW-1133">Transmembrane helix</keyword>
<dbReference type="InterPro" id="IPR043148">
    <property type="entry name" value="TagF_C"/>
</dbReference>
<keyword evidence="3" id="KW-1003">Cell membrane</keyword>
<dbReference type="Gene3D" id="3.40.50.11820">
    <property type="match status" value="1"/>
</dbReference>
<dbReference type="Gene3D" id="3.40.50.12580">
    <property type="match status" value="1"/>
</dbReference>
<evidence type="ECO:0000256" key="1">
    <source>
        <dbReference type="ARBA" id="ARBA00004202"/>
    </source>
</evidence>
<dbReference type="SUPFAM" id="SSF53756">
    <property type="entry name" value="UDP-Glycosyltransferase/glycogen phosphorylase"/>
    <property type="match status" value="1"/>
</dbReference>
<keyword evidence="7" id="KW-0812">Transmembrane</keyword>
<evidence type="ECO:0000313" key="11">
    <source>
        <dbReference type="Proteomes" id="UP000014107"/>
    </source>
</evidence>
<dbReference type="Proteomes" id="UP000014107">
    <property type="component" value="Unassembled WGS sequence"/>
</dbReference>
<protein>
    <recommendedName>
        <fullName evidence="12">CDP-glycerol:poly(Glycerophosphate) glycerophosphotransferase</fullName>
    </recommendedName>
</protein>
<evidence type="ECO:0000313" key="10">
    <source>
        <dbReference type="Proteomes" id="UP000014104"/>
    </source>
</evidence>
<dbReference type="AlphaFoldDB" id="A0AAV3IYM0"/>
<evidence type="ECO:0008006" key="12">
    <source>
        <dbReference type="Google" id="ProtNLM"/>
    </source>
</evidence>
<gene>
    <name evidence="9" type="ORF">I570_02166</name>
    <name evidence="8" type="ORF">OMU_02753</name>
</gene>
<dbReference type="PANTHER" id="PTHR37316:SF3">
    <property type="entry name" value="TEICHOIC ACID GLYCEROL-PHOSPHATE TRANSFERASE"/>
    <property type="match status" value="1"/>
</dbReference>
<name>A0AAV3IYM0_ENTAV</name>
<reference evidence="8 10" key="1">
    <citation type="submission" date="2013-03" db="EMBL/GenBank/DDBJ databases">
        <title>The Genome Sequence of Enterococcus avium ATCC_14025 (Illumina only assembly).</title>
        <authorList>
            <consortium name="The Broad Institute Genomics Platform"/>
            <consortium name="The Broad Institute Genome Sequencing Center for Infectious Disease"/>
            <person name="Earl A."/>
            <person name="Russ C."/>
            <person name="Gilmore M."/>
            <person name="Surin D."/>
            <person name="Walker B."/>
            <person name="Young S."/>
            <person name="Zeng Q."/>
            <person name="Gargeya S."/>
            <person name="Fitzgerald M."/>
            <person name="Haas B."/>
            <person name="Abouelleil A."/>
            <person name="Allen A.W."/>
            <person name="Alvarado L."/>
            <person name="Arachchi H.M."/>
            <person name="Berlin A.M."/>
            <person name="Chapman S.B."/>
            <person name="Gainer-Dewar J."/>
            <person name="Goldberg J."/>
            <person name="Griggs A."/>
            <person name="Gujja S."/>
            <person name="Hansen M."/>
            <person name="Howarth C."/>
            <person name="Imamovic A."/>
            <person name="Ireland A."/>
            <person name="Larimer J."/>
            <person name="McCowan C."/>
            <person name="Murphy C."/>
            <person name="Pearson M."/>
            <person name="Poon T.W."/>
            <person name="Priest M."/>
            <person name="Roberts A."/>
            <person name="Saif S."/>
            <person name="Shea T."/>
            <person name="Sisk P."/>
            <person name="Sykes S."/>
            <person name="Wortman J."/>
            <person name="Nusbaum C."/>
            <person name="Birren B."/>
        </authorList>
    </citation>
    <scope>NUCLEOTIDE SEQUENCE [LARGE SCALE GENOMIC DNA]</scope>
    <source>
        <strain evidence="8 10">ATCC 14025</strain>
    </source>
</reference>
<dbReference type="GO" id="GO:0005886">
    <property type="term" value="C:plasma membrane"/>
    <property type="evidence" value="ECO:0007669"/>
    <property type="project" value="UniProtKB-SubCell"/>
</dbReference>
<keyword evidence="4" id="KW-0808">Transferase</keyword>
<dbReference type="InterPro" id="IPR051612">
    <property type="entry name" value="Teichoic_Acid_Biosynth"/>
</dbReference>
<dbReference type="RefSeq" id="WP_016180600.1">
    <property type="nucleotide sequence ID" value="NZ_KE136364.1"/>
</dbReference>
<dbReference type="Pfam" id="PF04464">
    <property type="entry name" value="Glyphos_transf"/>
    <property type="match status" value="1"/>
</dbReference>
<proteinExistence type="inferred from homology"/>
<evidence type="ECO:0000256" key="3">
    <source>
        <dbReference type="ARBA" id="ARBA00022475"/>
    </source>
</evidence>
<comment type="similarity">
    <text evidence="2">Belongs to the CDP-glycerol glycerophosphotransferase family.</text>
</comment>
<sequence length="398" mass="47307">MKSKLKIVRVVFLRIIDYSLFYLCYPLLFFFPVKKNKIVVSNFWGKAYGENPKYIVDYLLKNYSNLDIVWLCKPDIILNKHSEFPNEIRLVKNNSFRALLELHTAKIWIDNCRKNFHPRKRKDQFYLQTWHAGFGLKRIEHDIEQFLSKRYVRVAKKDSQMCDLLVFEHSNLFKNLHYTFWYSGEFYRNGIPKNDIIVKNDTSTIEKVYMHYRIEKNKKILLYAPTFREDGSLEINIESLKKLKQSFESKFNFEIVILLRLHPNDILRHATLIHELTSVDYIIDANDYPDTQELLCALEILITDYSSIFGEMLISKKKCFLYAYDYDSYMKNRGLVLDLNDLPFPVSKSLNQLISQIEKFDEFVYYTSIENFNKDYGVFESGEASKELGDRIISEIGN</sequence>
<evidence type="ECO:0000313" key="8">
    <source>
        <dbReference type="EMBL" id="EOT44094.1"/>
    </source>
</evidence>
<organism evidence="9 11">
    <name type="scientific">Enterococcus avium ATCC 14025</name>
    <dbReference type="NCBI Taxonomy" id="1140002"/>
    <lineage>
        <taxon>Bacteria</taxon>
        <taxon>Bacillati</taxon>
        <taxon>Bacillota</taxon>
        <taxon>Bacilli</taxon>
        <taxon>Lactobacillales</taxon>
        <taxon>Enterococcaceae</taxon>
        <taxon>Enterococcus</taxon>
    </lineage>
</organism>
<evidence type="ECO:0000256" key="6">
    <source>
        <dbReference type="ARBA" id="ARBA00023136"/>
    </source>
</evidence>
<dbReference type="InterPro" id="IPR043149">
    <property type="entry name" value="TagF_N"/>
</dbReference>
<dbReference type="GO" id="GO:0047355">
    <property type="term" value="F:CDP-glycerol glycerophosphotransferase activity"/>
    <property type="evidence" value="ECO:0007669"/>
    <property type="project" value="InterPro"/>
</dbReference>
<keyword evidence="5" id="KW-0777">Teichoic acid biosynthesis</keyword>
<accession>A0AAV3IYM0</accession>
<reference evidence="9 11" key="2">
    <citation type="submission" date="2013-03" db="EMBL/GenBank/DDBJ databases">
        <title>The Genome Sequence of Enterococcus avium ATCC_14025 (PacBio/Illumina hybrid assembly).</title>
        <authorList>
            <consortium name="The Broad Institute Genomics Platform"/>
            <consortium name="The Broad Institute Genome Sequencing Center for Infectious Disease"/>
            <person name="Earl A."/>
            <person name="Russ C."/>
            <person name="Gilmore M."/>
            <person name="Surin D."/>
            <person name="Walker B."/>
            <person name="Young S."/>
            <person name="Zeng Q."/>
            <person name="Gargeya S."/>
            <person name="Fitzgerald M."/>
            <person name="Haas B."/>
            <person name="Abouelleil A."/>
            <person name="Allen A.W."/>
            <person name="Alvarado L."/>
            <person name="Arachchi H.M."/>
            <person name="Berlin A.M."/>
            <person name="Chapman S.B."/>
            <person name="Gainer-Dewar J."/>
            <person name="Goldberg J."/>
            <person name="Griggs A."/>
            <person name="Gujja S."/>
            <person name="Hansen M."/>
            <person name="Howarth C."/>
            <person name="Imamovic A."/>
            <person name="Ireland A."/>
            <person name="Larimer J."/>
            <person name="McCowan C."/>
            <person name="Murphy C."/>
            <person name="Pearson M."/>
            <person name="Poon T.W."/>
            <person name="Priest M."/>
            <person name="Roberts A."/>
            <person name="Saif S."/>
            <person name="Shea T."/>
            <person name="Sisk P."/>
            <person name="Sykes S."/>
            <person name="Wortman J."/>
            <person name="Nusbaum C."/>
            <person name="Birren B."/>
        </authorList>
    </citation>
    <scope>NUCLEOTIDE SEQUENCE [LARGE SCALE GENOMIC DNA]</scope>
    <source>
        <strain evidence="9 11">ATCC 14025</strain>
    </source>
</reference>
<dbReference type="PANTHER" id="PTHR37316">
    <property type="entry name" value="TEICHOIC ACID GLYCEROL-PHOSPHATE PRIMASE"/>
    <property type="match status" value="1"/>
</dbReference>
<dbReference type="Proteomes" id="UP000014104">
    <property type="component" value="Unassembled WGS sequence"/>
</dbReference>
<evidence type="ECO:0000313" key="9">
    <source>
        <dbReference type="EMBL" id="EOU21964.1"/>
    </source>
</evidence>
<dbReference type="EMBL" id="AHYV01000027">
    <property type="protein sequence ID" value="EOT44094.1"/>
    <property type="molecule type" value="Genomic_DNA"/>
</dbReference>
<comment type="caution">
    <text evidence="9">The sequence shown here is derived from an EMBL/GenBank/DDBJ whole genome shotgun (WGS) entry which is preliminary data.</text>
</comment>
<dbReference type="EMBL" id="ASWL01000003">
    <property type="protein sequence ID" value="EOU21964.1"/>
    <property type="molecule type" value="Genomic_DNA"/>
</dbReference>
<evidence type="ECO:0000256" key="4">
    <source>
        <dbReference type="ARBA" id="ARBA00022679"/>
    </source>
</evidence>